<evidence type="ECO:0000313" key="2">
    <source>
        <dbReference type="Proteomes" id="UP000189981"/>
    </source>
</evidence>
<dbReference type="AlphaFoldDB" id="A0A1T5D8E7"/>
<protein>
    <submittedName>
        <fullName evidence="1">Uncharacterized protein</fullName>
    </submittedName>
</protein>
<dbReference type="EMBL" id="FUYR01000002">
    <property type="protein sequence ID" value="SKB67896.1"/>
    <property type="molecule type" value="Genomic_DNA"/>
</dbReference>
<keyword evidence="2" id="KW-1185">Reference proteome</keyword>
<accession>A0A1T5D8E7</accession>
<sequence>MTLFTAFGLCFVYISPNKTNLNLNHNNYTMKKVFLLIAFVTISIISNKSFAQTANANITLSDVLSFSVSQPAALDVNFDTEAKYNNGITSLATDHITVISSRGYVVKAIAGTVTGTAALAPGSVKLTPAIGATNAGNSAGITYGSAVTLPASGGTAATVITATNTSWSGANSTNKFNVSYLIGAGGTYAGKATGLNVIPVVYTVTQQ</sequence>
<organism evidence="1 2">
    <name type="scientific">Daejeonella lutea</name>
    <dbReference type="NCBI Taxonomy" id="572036"/>
    <lineage>
        <taxon>Bacteria</taxon>
        <taxon>Pseudomonadati</taxon>
        <taxon>Bacteroidota</taxon>
        <taxon>Sphingobacteriia</taxon>
        <taxon>Sphingobacteriales</taxon>
        <taxon>Sphingobacteriaceae</taxon>
        <taxon>Daejeonella</taxon>
    </lineage>
</organism>
<gene>
    <name evidence="1" type="ORF">SAMN05661099_2208</name>
</gene>
<dbReference type="Proteomes" id="UP000189981">
    <property type="component" value="Unassembled WGS sequence"/>
</dbReference>
<evidence type="ECO:0000313" key="1">
    <source>
        <dbReference type="EMBL" id="SKB67896.1"/>
    </source>
</evidence>
<dbReference type="STRING" id="572036.SAMN05661099_2208"/>
<name>A0A1T5D8E7_9SPHI</name>
<proteinExistence type="predicted"/>
<reference evidence="2" key="1">
    <citation type="submission" date="2017-02" db="EMBL/GenBank/DDBJ databases">
        <authorList>
            <person name="Varghese N."/>
            <person name="Submissions S."/>
        </authorList>
    </citation>
    <scope>NUCLEOTIDE SEQUENCE [LARGE SCALE GENOMIC DNA]</scope>
    <source>
        <strain evidence="2">DSM 22385</strain>
    </source>
</reference>